<gene>
    <name evidence="2" type="ORF">MSAN_01534100</name>
</gene>
<name>A0A8H6Y7V2_9AGAR</name>
<keyword evidence="3" id="KW-1185">Reference proteome</keyword>
<sequence length="235" mass="25391">MPSGADDVGILPQSPNSNASSSASSVSAVEPAPPMMPLPPALPPPATRQCVANGPGEFVDVGLFRGDGDLNFERDFGQWFNPDNMDLGSQTVPTMPGVTPTARPRTRASSLRRHATTRAAARPPPVPSPRASRSGEPSRRRRSGGEDVQWAGVREYRDDHHVYIALVMAGRGRGRETIGRAHKHKRSGTTYSRSQQRHRRTTVKPFPVPLPARAAAAALVRAKEMLEGVAWGGYY</sequence>
<feature type="compositionally biased region" description="Pro residues" evidence="1">
    <location>
        <begin position="31"/>
        <end position="46"/>
    </location>
</feature>
<accession>A0A8H6Y7V2</accession>
<evidence type="ECO:0000313" key="2">
    <source>
        <dbReference type="EMBL" id="KAF7353449.1"/>
    </source>
</evidence>
<proteinExistence type="predicted"/>
<dbReference type="AlphaFoldDB" id="A0A8H6Y7V2"/>
<dbReference type="OrthoDB" id="5600002at2759"/>
<reference evidence="2" key="1">
    <citation type="submission" date="2020-05" db="EMBL/GenBank/DDBJ databases">
        <title>Mycena genomes resolve the evolution of fungal bioluminescence.</title>
        <authorList>
            <person name="Tsai I.J."/>
        </authorList>
    </citation>
    <scope>NUCLEOTIDE SEQUENCE</scope>
    <source>
        <strain evidence="2">160909Yilan</strain>
    </source>
</reference>
<feature type="compositionally biased region" description="Low complexity" evidence="1">
    <location>
        <begin position="14"/>
        <end position="30"/>
    </location>
</feature>
<protein>
    <submittedName>
        <fullName evidence="2">Uncharacterized protein</fullName>
    </submittedName>
</protein>
<comment type="caution">
    <text evidence="2">The sequence shown here is derived from an EMBL/GenBank/DDBJ whole genome shotgun (WGS) entry which is preliminary data.</text>
</comment>
<evidence type="ECO:0000256" key="1">
    <source>
        <dbReference type="SAM" id="MobiDB-lite"/>
    </source>
</evidence>
<dbReference type="EMBL" id="JACAZH010000012">
    <property type="protein sequence ID" value="KAF7353449.1"/>
    <property type="molecule type" value="Genomic_DNA"/>
</dbReference>
<evidence type="ECO:0000313" key="3">
    <source>
        <dbReference type="Proteomes" id="UP000623467"/>
    </source>
</evidence>
<feature type="compositionally biased region" description="Basic residues" evidence="1">
    <location>
        <begin position="104"/>
        <end position="116"/>
    </location>
</feature>
<feature type="region of interest" description="Disordered" evidence="1">
    <location>
        <begin position="1"/>
        <end position="49"/>
    </location>
</feature>
<organism evidence="2 3">
    <name type="scientific">Mycena sanguinolenta</name>
    <dbReference type="NCBI Taxonomy" id="230812"/>
    <lineage>
        <taxon>Eukaryota</taxon>
        <taxon>Fungi</taxon>
        <taxon>Dikarya</taxon>
        <taxon>Basidiomycota</taxon>
        <taxon>Agaricomycotina</taxon>
        <taxon>Agaricomycetes</taxon>
        <taxon>Agaricomycetidae</taxon>
        <taxon>Agaricales</taxon>
        <taxon>Marasmiineae</taxon>
        <taxon>Mycenaceae</taxon>
        <taxon>Mycena</taxon>
    </lineage>
</organism>
<dbReference type="Proteomes" id="UP000623467">
    <property type="component" value="Unassembled WGS sequence"/>
</dbReference>
<feature type="region of interest" description="Disordered" evidence="1">
    <location>
        <begin position="179"/>
        <end position="201"/>
    </location>
</feature>
<feature type="region of interest" description="Disordered" evidence="1">
    <location>
        <begin position="83"/>
        <end position="147"/>
    </location>
</feature>